<feature type="transmembrane region" description="Helical" evidence="1">
    <location>
        <begin position="142"/>
        <end position="162"/>
    </location>
</feature>
<feature type="transmembrane region" description="Helical" evidence="1">
    <location>
        <begin position="43"/>
        <end position="62"/>
    </location>
</feature>
<evidence type="ECO:0008006" key="4">
    <source>
        <dbReference type="Google" id="ProtNLM"/>
    </source>
</evidence>
<evidence type="ECO:0000256" key="1">
    <source>
        <dbReference type="SAM" id="Phobius"/>
    </source>
</evidence>
<accession>A0A395LMA5</accession>
<feature type="transmembrane region" description="Helical" evidence="1">
    <location>
        <begin position="105"/>
        <end position="130"/>
    </location>
</feature>
<keyword evidence="1" id="KW-1133">Transmembrane helix</keyword>
<evidence type="ECO:0000313" key="3">
    <source>
        <dbReference type="Proteomes" id="UP000254101"/>
    </source>
</evidence>
<feature type="transmembrane region" description="Helical" evidence="1">
    <location>
        <begin position="168"/>
        <end position="192"/>
    </location>
</feature>
<dbReference type="Proteomes" id="UP000254101">
    <property type="component" value="Unassembled WGS sequence"/>
</dbReference>
<dbReference type="AlphaFoldDB" id="A0A395LMA5"/>
<comment type="caution">
    <text evidence="2">The sequence shown here is derived from an EMBL/GenBank/DDBJ whole genome shotgun (WGS) entry which is preliminary data.</text>
</comment>
<dbReference type="EMBL" id="QRBB01000001">
    <property type="protein sequence ID" value="RDS77885.1"/>
    <property type="molecule type" value="Genomic_DNA"/>
</dbReference>
<gene>
    <name evidence="2" type="ORF">DL238_09940</name>
</gene>
<protein>
    <recommendedName>
        <fullName evidence="4">Thiamine biosynthesis protein ThiC</fullName>
    </recommendedName>
</protein>
<dbReference type="RefSeq" id="WP_115492113.1">
    <property type="nucleotide sequence ID" value="NZ_JACHWW010000001.1"/>
</dbReference>
<keyword evidence="1" id="KW-0472">Membrane</keyword>
<organism evidence="2 3">
    <name type="scientific">Alteriqipengyuania lutimaris</name>
    <dbReference type="NCBI Taxonomy" id="1538146"/>
    <lineage>
        <taxon>Bacteria</taxon>
        <taxon>Pseudomonadati</taxon>
        <taxon>Pseudomonadota</taxon>
        <taxon>Alphaproteobacteria</taxon>
        <taxon>Sphingomonadales</taxon>
        <taxon>Erythrobacteraceae</taxon>
        <taxon>Alteriqipengyuania</taxon>
    </lineage>
</organism>
<keyword evidence="3" id="KW-1185">Reference proteome</keyword>
<keyword evidence="1" id="KW-0812">Transmembrane</keyword>
<feature type="transmembrane region" description="Helical" evidence="1">
    <location>
        <begin position="69"/>
        <end position="93"/>
    </location>
</feature>
<reference evidence="2 3" key="1">
    <citation type="submission" date="2018-07" db="EMBL/GenBank/DDBJ databases">
        <title>Erythrobacter nanhaiensis sp. nov., a novel member of the genus Erythrobacter isolated from the South China Sea.</title>
        <authorList>
            <person name="Chen X."/>
            <person name="Liu J."/>
        </authorList>
    </citation>
    <scope>NUCLEOTIDE SEQUENCE [LARGE SCALE GENOMIC DNA]</scope>
    <source>
        <strain evidence="2 3">S-5</strain>
    </source>
</reference>
<evidence type="ECO:0000313" key="2">
    <source>
        <dbReference type="EMBL" id="RDS77885.1"/>
    </source>
</evidence>
<name>A0A395LMA5_9SPHN</name>
<proteinExistence type="predicted"/>
<dbReference type="OrthoDB" id="6383392at2"/>
<sequence length="197" mass="19795">MKHSIRGLALAVAAALLASVATQVFYITVVSEAAPDTVLRPATWLTEMAIFSLAAAAALPLTARSTFPLAASAIVLASILNMIQVGIGLSMFGHAQEAGEQVFAMVLQAAFFIFFQAKALLGLAAIGIGLAACRTGAIGRIVGFPAILAGIAAAIANLLGMAQGMAEWSFPAGAAGTVATAMLAVALLIVAAEDPTA</sequence>